<evidence type="ECO:0000256" key="7">
    <source>
        <dbReference type="ARBA" id="ARBA00022898"/>
    </source>
</evidence>
<accession>A0A139WCG1</accession>
<dbReference type="SUPFAM" id="SSF53383">
    <property type="entry name" value="PLP-dependent transferases"/>
    <property type="match status" value="2"/>
</dbReference>
<dbReference type="PANTHER" id="PTHR43206:SF1">
    <property type="entry name" value="4-AMINOBUTYRATE AMINOTRANSFERASE, MITOCHONDRIAL"/>
    <property type="match status" value="1"/>
</dbReference>
<dbReference type="GO" id="GO:0030170">
    <property type="term" value="F:pyridoxal phosphate binding"/>
    <property type="evidence" value="ECO:0000318"/>
    <property type="project" value="GO_Central"/>
</dbReference>
<evidence type="ECO:0000256" key="9">
    <source>
        <dbReference type="ARBA" id="ARBA00030204"/>
    </source>
</evidence>
<dbReference type="Gene3D" id="3.90.1150.10">
    <property type="entry name" value="Aspartate Aminotransferase, domain 1"/>
    <property type="match status" value="2"/>
</dbReference>
<evidence type="ECO:0000256" key="6">
    <source>
        <dbReference type="ARBA" id="ARBA00022679"/>
    </source>
</evidence>
<evidence type="ECO:0000256" key="2">
    <source>
        <dbReference type="ARBA" id="ARBA00008954"/>
    </source>
</evidence>
<evidence type="ECO:0000313" key="12">
    <source>
        <dbReference type="EMBL" id="KYB25521.1"/>
    </source>
</evidence>
<evidence type="ECO:0000256" key="3">
    <source>
        <dbReference type="ARBA" id="ARBA00012876"/>
    </source>
</evidence>
<dbReference type="GO" id="GO:0034386">
    <property type="term" value="F:4-aminobutyrate:2-oxoglutarate transaminase activity"/>
    <property type="evidence" value="ECO:0007669"/>
    <property type="project" value="UniProtKB-EC"/>
</dbReference>
<evidence type="ECO:0000256" key="5">
    <source>
        <dbReference type="ARBA" id="ARBA00022576"/>
    </source>
</evidence>
<dbReference type="OMA" id="SLEMISM"/>
<sequence length="993" mass="112104">MLFRRFKNCIKLNKYQTRTCCSSVEEPKGPSVKTPIPGPNSKKLQGELHKIHYSETIQLFINYVKSIGNYLVDADGNVILDTYTQISAAPLGYNHPELLKVFKNDDNLKRLINRPALGLFPGDDYPERVKNVFSQIAPCLPKIYLMMCGACANENAFKHMFVSYQLKKRGGRPFTEEEKTSAVLNKPPGCPNLTILSFHNAFLGRTFACLAATHSKFIQKVDLPSIDWPAAHFPIYKYPLEENMRENKEEDRKCLAEVEDLMAKYEKKGTPVAGVVVEPLQSEAGNYEASPKFFQQLQKIVKKNNAYLLFDEVQTGGGASGKFWFHEHFDLETPPDVITFAKKFQLGGYFHSEELTPDVPYRIFNTWMGDPGKLMLLEVIIKVMREQNLLETVQKAGKRLKCGLHQFESEFPNLVYSVRGVGTLLAFDAKDENMRNEFMKKLLNKGVLVGNCGYKGIRFRPALTFDESHVDIFLDKFREVLKEINNDCVRNKRVNTYFGESRAVVNMQLWSKTVSPILQNVAKTSSVRTYVKGEPTGPQLKTEIPGPNSRKLHAELNAIQQSEAVQFFADYNKSLGNYIVDVDGNVILDTYNQIASIPIGYNHPSLLKVFQNEDNLKALVNRPALGVFPGDYWPKKLRSVLLSVAPRLPNVTTMMCGSCSNENAYKAMFIAYRRHQRGENVDFTDLEKESCVSNKPPGAPDLSLLSFHGAFHGRTLGALATTHSKAIHKLDVPSFDWPIAPFPQYKYPLEEHARENAAEDKRCLAAVEDLIQTYNKKGKPVAGIVIEPIQSEGGDNEASPEFFQQLQKIAKKYGASYLIDEVQTGCGATGKFWAHEHFNLESPPDIVTFSKKMLTGGYYHSVDLRPKQPYRIFNTWMGDPGKIALLEACLETIKNENLLDNVNKVGDKLKKGLLRLEAEFPEKINSTRGRGTFLAVNAHTPALRDSIIAKMKQKGVLMGGCGDHSLRLRPSLIFQERHADVFLERFRQVLREN</sequence>
<dbReference type="AlphaFoldDB" id="A0A139WCG1"/>
<comment type="cofactor">
    <cofactor evidence="1">
        <name>pyridoxal 5'-phosphate</name>
        <dbReference type="ChEBI" id="CHEBI:597326"/>
    </cofactor>
</comment>
<evidence type="ECO:0000256" key="11">
    <source>
        <dbReference type="ARBA" id="ARBA00031787"/>
    </source>
</evidence>
<evidence type="ECO:0000256" key="1">
    <source>
        <dbReference type="ARBA" id="ARBA00001933"/>
    </source>
</evidence>
<keyword evidence="5 12" id="KW-0032">Aminotransferase</keyword>
<keyword evidence="13" id="KW-1185">Reference proteome</keyword>
<dbReference type="EMBL" id="KQ971371">
    <property type="protein sequence ID" value="KYB25521.1"/>
    <property type="molecule type" value="Genomic_DNA"/>
</dbReference>
<dbReference type="PANTHER" id="PTHR43206">
    <property type="entry name" value="AMINOTRANSFERASE"/>
    <property type="match status" value="1"/>
</dbReference>
<dbReference type="Gene3D" id="3.40.640.10">
    <property type="entry name" value="Type I PLP-dependent aspartate aminotransferase-like (Major domain)"/>
    <property type="match status" value="2"/>
</dbReference>
<reference evidence="12 13" key="1">
    <citation type="journal article" date="2008" name="Nature">
        <title>The genome of the model beetle and pest Tribolium castaneum.</title>
        <authorList>
            <consortium name="Tribolium Genome Sequencing Consortium"/>
            <person name="Richards S."/>
            <person name="Gibbs R.A."/>
            <person name="Weinstock G.M."/>
            <person name="Brown S.J."/>
            <person name="Denell R."/>
            <person name="Beeman R.W."/>
            <person name="Gibbs R."/>
            <person name="Beeman R.W."/>
            <person name="Brown S.J."/>
            <person name="Bucher G."/>
            <person name="Friedrich M."/>
            <person name="Grimmelikhuijzen C.J."/>
            <person name="Klingler M."/>
            <person name="Lorenzen M."/>
            <person name="Richards S."/>
            <person name="Roth S."/>
            <person name="Schroder R."/>
            <person name="Tautz D."/>
            <person name="Zdobnov E.M."/>
            <person name="Muzny D."/>
            <person name="Gibbs R.A."/>
            <person name="Weinstock G.M."/>
            <person name="Attaway T."/>
            <person name="Bell S."/>
            <person name="Buhay C.J."/>
            <person name="Chandrabose M.N."/>
            <person name="Chavez D."/>
            <person name="Clerk-Blankenburg K.P."/>
            <person name="Cree A."/>
            <person name="Dao M."/>
            <person name="Davis C."/>
            <person name="Chacko J."/>
            <person name="Dinh H."/>
            <person name="Dugan-Rocha S."/>
            <person name="Fowler G."/>
            <person name="Garner T.T."/>
            <person name="Garnes J."/>
            <person name="Gnirke A."/>
            <person name="Hawes A."/>
            <person name="Hernandez J."/>
            <person name="Hines S."/>
            <person name="Holder M."/>
            <person name="Hume J."/>
            <person name="Jhangiani S.N."/>
            <person name="Joshi V."/>
            <person name="Khan Z.M."/>
            <person name="Jackson L."/>
            <person name="Kovar C."/>
            <person name="Kowis A."/>
            <person name="Lee S."/>
            <person name="Lewis L.R."/>
            <person name="Margolis J."/>
            <person name="Morgan M."/>
            <person name="Nazareth L.V."/>
            <person name="Nguyen N."/>
            <person name="Okwuonu G."/>
            <person name="Parker D."/>
            <person name="Richards S."/>
            <person name="Ruiz S.J."/>
            <person name="Santibanez J."/>
            <person name="Savard J."/>
            <person name="Scherer S.E."/>
            <person name="Schneider B."/>
            <person name="Sodergren E."/>
            <person name="Tautz D."/>
            <person name="Vattahil S."/>
            <person name="Villasana D."/>
            <person name="White C.S."/>
            <person name="Wright R."/>
            <person name="Park Y."/>
            <person name="Beeman R.W."/>
            <person name="Lord J."/>
            <person name="Oppert B."/>
            <person name="Lorenzen M."/>
            <person name="Brown S."/>
            <person name="Wang L."/>
            <person name="Savard J."/>
            <person name="Tautz D."/>
            <person name="Richards S."/>
            <person name="Weinstock G."/>
            <person name="Gibbs R.A."/>
            <person name="Liu Y."/>
            <person name="Worley K."/>
            <person name="Weinstock G."/>
            <person name="Elsik C.G."/>
            <person name="Reese J.T."/>
            <person name="Elhaik E."/>
            <person name="Landan G."/>
            <person name="Graur D."/>
            <person name="Arensburger P."/>
            <person name="Atkinson P."/>
            <person name="Beeman R.W."/>
            <person name="Beidler J."/>
            <person name="Brown S.J."/>
            <person name="Demuth J.P."/>
            <person name="Drury D.W."/>
            <person name="Du Y.Z."/>
            <person name="Fujiwara H."/>
            <person name="Lorenzen M."/>
            <person name="Maselli V."/>
            <person name="Osanai M."/>
            <person name="Park Y."/>
            <person name="Robertson H.M."/>
            <person name="Tu Z."/>
            <person name="Wang J.J."/>
            <person name="Wang S."/>
            <person name="Richards S."/>
            <person name="Song H."/>
            <person name="Zhang L."/>
            <person name="Sodergren E."/>
            <person name="Werner D."/>
            <person name="Stanke M."/>
            <person name="Morgenstern B."/>
            <person name="Solovyev V."/>
            <person name="Kosarev P."/>
            <person name="Brown G."/>
            <person name="Chen H.C."/>
            <person name="Ermolaeva O."/>
            <person name="Hlavina W."/>
            <person name="Kapustin Y."/>
            <person name="Kiryutin B."/>
            <person name="Kitts P."/>
            <person name="Maglott D."/>
            <person name="Pruitt K."/>
            <person name="Sapojnikov V."/>
            <person name="Souvorov A."/>
            <person name="Mackey A.J."/>
            <person name="Waterhouse R.M."/>
            <person name="Wyder S."/>
            <person name="Zdobnov E.M."/>
            <person name="Zdobnov E.M."/>
            <person name="Wyder S."/>
            <person name="Kriventseva E.V."/>
            <person name="Kadowaki T."/>
            <person name="Bork P."/>
            <person name="Aranda M."/>
            <person name="Bao R."/>
            <person name="Beermann A."/>
            <person name="Berns N."/>
            <person name="Bolognesi R."/>
            <person name="Bonneton F."/>
            <person name="Bopp D."/>
            <person name="Brown S.J."/>
            <person name="Bucher G."/>
            <person name="Butts T."/>
            <person name="Chaumot A."/>
            <person name="Denell R.E."/>
            <person name="Ferrier D.E."/>
            <person name="Friedrich M."/>
            <person name="Gordon C.M."/>
            <person name="Jindra M."/>
            <person name="Klingler M."/>
            <person name="Lan Q."/>
            <person name="Lattorff H.M."/>
            <person name="Laudet V."/>
            <person name="von Levetsow C."/>
            <person name="Liu Z."/>
            <person name="Lutz R."/>
            <person name="Lynch J.A."/>
            <person name="da Fonseca R.N."/>
            <person name="Posnien N."/>
            <person name="Reuter R."/>
            <person name="Roth S."/>
            <person name="Savard J."/>
            <person name="Schinko J.B."/>
            <person name="Schmitt C."/>
            <person name="Schoppmeier M."/>
            <person name="Schroder R."/>
            <person name="Shippy T.D."/>
            <person name="Simonnet F."/>
            <person name="Marques-Souza H."/>
            <person name="Tautz D."/>
            <person name="Tomoyasu Y."/>
            <person name="Trauner J."/>
            <person name="Van der Zee M."/>
            <person name="Vervoort M."/>
            <person name="Wittkopp N."/>
            <person name="Wimmer E.A."/>
            <person name="Yang X."/>
            <person name="Jones A.K."/>
            <person name="Sattelle D.B."/>
            <person name="Ebert P.R."/>
            <person name="Nelson D."/>
            <person name="Scott J.G."/>
            <person name="Beeman R.W."/>
            <person name="Muthukrishnan S."/>
            <person name="Kramer K.J."/>
            <person name="Arakane Y."/>
            <person name="Beeman R.W."/>
            <person name="Zhu Q."/>
            <person name="Hogenkamp D."/>
            <person name="Dixit R."/>
            <person name="Oppert B."/>
            <person name="Jiang H."/>
            <person name="Zou Z."/>
            <person name="Marshall J."/>
            <person name="Elpidina E."/>
            <person name="Vinokurov K."/>
            <person name="Oppert C."/>
            <person name="Zou Z."/>
            <person name="Evans J."/>
            <person name="Lu Z."/>
            <person name="Zhao P."/>
            <person name="Sumathipala N."/>
            <person name="Altincicek B."/>
            <person name="Vilcinskas A."/>
            <person name="Williams M."/>
            <person name="Hultmark D."/>
            <person name="Hetru C."/>
            <person name="Jiang H."/>
            <person name="Grimmelikhuijzen C.J."/>
            <person name="Hauser F."/>
            <person name="Cazzamali G."/>
            <person name="Williamson M."/>
            <person name="Park Y."/>
            <person name="Li B."/>
            <person name="Tanaka Y."/>
            <person name="Predel R."/>
            <person name="Neupert S."/>
            <person name="Schachtner J."/>
            <person name="Verleyen P."/>
            <person name="Raible F."/>
            <person name="Bork P."/>
            <person name="Friedrich M."/>
            <person name="Walden K.K."/>
            <person name="Robertson H.M."/>
            <person name="Angeli S."/>
            <person name="Foret S."/>
            <person name="Bucher G."/>
            <person name="Schuetz S."/>
            <person name="Maleszka R."/>
            <person name="Wimmer E.A."/>
            <person name="Beeman R.W."/>
            <person name="Lorenzen M."/>
            <person name="Tomoyasu Y."/>
            <person name="Miller S.C."/>
            <person name="Grossmann D."/>
            <person name="Bucher G."/>
        </authorList>
    </citation>
    <scope>NUCLEOTIDE SEQUENCE [LARGE SCALE GENOMIC DNA]</scope>
    <source>
        <strain evidence="12 13">Georgia GA2</strain>
    </source>
</reference>
<dbReference type="InParanoid" id="A0A139WCG1"/>
<protein>
    <recommendedName>
        <fullName evidence="10">(S)-3-amino-2-methylpropionate transaminase</fullName>
        <ecNumber evidence="4">2.6.1.19</ecNumber>
        <ecNumber evidence="3">2.6.1.22</ecNumber>
    </recommendedName>
    <alternativeName>
        <fullName evidence="11">GABA aminotransferase</fullName>
    </alternativeName>
    <alternativeName>
        <fullName evidence="9">Gamma-amino-N-butyrate transaminase</fullName>
    </alternativeName>
    <alternativeName>
        <fullName evidence="8">L-AIBAT</fullName>
    </alternativeName>
</protein>
<dbReference type="PROSITE" id="PS00600">
    <property type="entry name" value="AA_TRANSFER_CLASS_3"/>
    <property type="match status" value="1"/>
</dbReference>
<gene>
    <name evidence="12" type="primary">AUGUSTUS-3.0.2_34299</name>
    <name evidence="12" type="ORF">TcasGA2_TC034299</name>
</gene>
<dbReference type="STRING" id="7070.A0A139WCG1"/>
<evidence type="ECO:0000256" key="8">
    <source>
        <dbReference type="ARBA" id="ARBA00029760"/>
    </source>
</evidence>
<name>A0A139WCG1_TRICA</name>
<reference evidence="12 13" key="2">
    <citation type="journal article" date="2010" name="Nucleic Acids Res.">
        <title>BeetleBase in 2010: revisions to provide comprehensive genomic information for Tribolium castaneum.</title>
        <authorList>
            <person name="Kim H.S."/>
            <person name="Murphy T."/>
            <person name="Xia J."/>
            <person name="Caragea D."/>
            <person name="Park Y."/>
            <person name="Beeman R.W."/>
            <person name="Lorenzen M.D."/>
            <person name="Butcher S."/>
            <person name="Manak J.R."/>
            <person name="Brown S.J."/>
        </authorList>
    </citation>
    <scope>GENOME REANNOTATION</scope>
    <source>
        <strain evidence="12 13">Georgia GA2</strain>
    </source>
</reference>
<keyword evidence="6" id="KW-0808">Transferase</keyword>
<dbReference type="InterPro" id="IPR004631">
    <property type="entry name" value="4NH2But_aminotransferase_euk"/>
</dbReference>
<dbReference type="CDD" id="cd00610">
    <property type="entry name" value="OAT_like"/>
    <property type="match status" value="2"/>
</dbReference>
<dbReference type="InterPro" id="IPR049704">
    <property type="entry name" value="Aminotrans_3_PPA_site"/>
</dbReference>
<dbReference type="GO" id="GO:0009450">
    <property type="term" value="P:gamma-aminobutyric acid catabolic process"/>
    <property type="evidence" value="ECO:0000318"/>
    <property type="project" value="GO_Central"/>
</dbReference>
<dbReference type="InterPro" id="IPR015422">
    <property type="entry name" value="PyrdxlP-dep_Trfase_small"/>
</dbReference>
<evidence type="ECO:0000256" key="4">
    <source>
        <dbReference type="ARBA" id="ARBA00012912"/>
    </source>
</evidence>
<dbReference type="FunFam" id="3.40.640.10:FF:000219">
    <property type="entry name" value="Aminotransferase PigE"/>
    <property type="match status" value="2"/>
</dbReference>
<evidence type="ECO:0000313" key="13">
    <source>
        <dbReference type="Proteomes" id="UP000007266"/>
    </source>
</evidence>
<dbReference type="InterPro" id="IPR015421">
    <property type="entry name" value="PyrdxlP-dep_Trfase_major"/>
</dbReference>
<dbReference type="InterPro" id="IPR005814">
    <property type="entry name" value="Aminotrans_3"/>
</dbReference>
<dbReference type="Pfam" id="PF00202">
    <property type="entry name" value="Aminotran_3"/>
    <property type="match status" value="2"/>
</dbReference>
<dbReference type="EC" id="2.6.1.22" evidence="3"/>
<dbReference type="Proteomes" id="UP000007266">
    <property type="component" value="Linkage group 9"/>
</dbReference>
<evidence type="ECO:0000256" key="10">
    <source>
        <dbReference type="ARBA" id="ARBA00030857"/>
    </source>
</evidence>
<keyword evidence="7" id="KW-0663">Pyridoxal phosphate</keyword>
<organism evidence="12 13">
    <name type="scientific">Tribolium castaneum</name>
    <name type="common">Red flour beetle</name>
    <dbReference type="NCBI Taxonomy" id="7070"/>
    <lineage>
        <taxon>Eukaryota</taxon>
        <taxon>Metazoa</taxon>
        <taxon>Ecdysozoa</taxon>
        <taxon>Arthropoda</taxon>
        <taxon>Hexapoda</taxon>
        <taxon>Insecta</taxon>
        <taxon>Pterygota</taxon>
        <taxon>Neoptera</taxon>
        <taxon>Endopterygota</taxon>
        <taxon>Coleoptera</taxon>
        <taxon>Polyphaga</taxon>
        <taxon>Cucujiformia</taxon>
        <taxon>Tenebrionidae</taxon>
        <taxon>Tenebrionidae incertae sedis</taxon>
        <taxon>Tribolium</taxon>
    </lineage>
</organism>
<comment type="similarity">
    <text evidence="2">Belongs to the class-III pyridoxal-phosphate-dependent aminotransferase family.</text>
</comment>
<dbReference type="GO" id="GO:0047298">
    <property type="term" value="F:(S)-3-amino-2-methylpropionate transaminase activity"/>
    <property type="evidence" value="ECO:0007669"/>
    <property type="project" value="UniProtKB-EC"/>
</dbReference>
<dbReference type="GO" id="GO:0005739">
    <property type="term" value="C:mitochondrion"/>
    <property type="evidence" value="ECO:0000318"/>
    <property type="project" value="GO_Central"/>
</dbReference>
<dbReference type="NCBIfam" id="TIGR00699">
    <property type="entry name" value="GABAtrns_euk"/>
    <property type="match status" value="1"/>
</dbReference>
<proteinExistence type="inferred from homology"/>
<dbReference type="InterPro" id="IPR015424">
    <property type="entry name" value="PyrdxlP-dep_Trfase"/>
</dbReference>
<dbReference type="EC" id="2.6.1.19" evidence="4"/>